<gene>
    <name evidence="2" type="ORF">CFD26_106351</name>
</gene>
<dbReference type="InterPro" id="IPR052820">
    <property type="entry name" value="PhiA_domain"/>
</dbReference>
<evidence type="ECO:0000256" key="1">
    <source>
        <dbReference type="SAM" id="SignalP"/>
    </source>
</evidence>
<dbReference type="PANTHER" id="PTHR42047">
    <property type="entry name" value="PROTEIN, PUTATIVE (AFU_ORTHOLOGUE AFUA_6G03560)-RELATED"/>
    <property type="match status" value="1"/>
</dbReference>
<dbReference type="Proteomes" id="UP000215289">
    <property type="component" value="Unassembled WGS sequence"/>
</dbReference>
<evidence type="ECO:0008006" key="4">
    <source>
        <dbReference type="Google" id="ProtNLM"/>
    </source>
</evidence>
<sequence>MKLSTIASVSSLLVGAHCAPTACPANNNGPFQVMALRSASPIHFLGMTAASNSFWLGGQTATYCPDVVKETGACPPGNETILYTNAMDVMVPGGQQIYVDPSGAVKFTIAHSANIPPGSATEGFSYAPGQPFGHWNFNGLGANGFMACPTKGDAPAAYQVFAAMSNAKVPTGNVADCLGFDAAAIAWTPPAGQTAAAWQYT</sequence>
<organism evidence="2 3">
    <name type="scientific">Aspergillus turcosus</name>
    <dbReference type="NCBI Taxonomy" id="1245748"/>
    <lineage>
        <taxon>Eukaryota</taxon>
        <taxon>Fungi</taxon>
        <taxon>Dikarya</taxon>
        <taxon>Ascomycota</taxon>
        <taxon>Pezizomycotina</taxon>
        <taxon>Eurotiomycetes</taxon>
        <taxon>Eurotiomycetidae</taxon>
        <taxon>Eurotiales</taxon>
        <taxon>Aspergillaceae</taxon>
        <taxon>Aspergillus</taxon>
        <taxon>Aspergillus subgen. Fumigati</taxon>
    </lineage>
</organism>
<reference evidence="2 3" key="1">
    <citation type="submission" date="2018-08" db="EMBL/GenBank/DDBJ databases">
        <title>Draft genome sequences of two Aspergillus turcosus clinical strains isolated from bronchoalveolar lavage fluid: one azole-susceptible and the other azole-resistant.</title>
        <authorList>
            <person name="Parent-Michaud M."/>
            <person name="Dufresne P.J."/>
            <person name="Fournier E."/>
            <person name="Martineau C."/>
            <person name="Moreira S."/>
            <person name="Perkins V."/>
            <person name="De Repentigny L."/>
            <person name="Dufresne S.F."/>
        </authorList>
    </citation>
    <scope>NUCLEOTIDE SEQUENCE [LARGE SCALE GENOMIC DNA]</scope>
    <source>
        <strain evidence="2">HMR AF 1038</strain>
    </source>
</reference>
<dbReference type="AlphaFoldDB" id="A0A421D7K0"/>
<feature type="chain" id="PRO_5019219861" description="IgE-binding protein" evidence="1">
    <location>
        <begin position="19"/>
        <end position="201"/>
    </location>
</feature>
<keyword evidence="3" id="KW-1185">Reference proteome</keyword>
<accession>A0A421D7K0</accession>
<evidence type="ECO:0000313" key="3">
    <source>
        <dbReference type="Proteomes" id="UP000215289"/>
    </source>
</evidence>
<dbReference type="STRING" id="1245748.A0A421D7K0"/>
<evidence type="ECO:0000313" key="2">
    <source>
        <dbReference type="EMBL" id="RLL98084.1"/>
    </source>
</evidence>
<dbReference type="OrthoDB" id="5430620at2759"/>
<name>A0A421D7K0_9EURO</name>
<comment type="caution">
    <text evidence="2">The sequence shown here is derived from an EMBL/GenBank/DDBJ whole genome shotgun (WGS) entry which is preliminary data.</text>
</comment>
<feature type="signal peptide" evidence="1">
    <location>
        <begin position="1"/>
        <end position="18"/>
    </location>
</feature>
<proteinExistence type="predicted"/>
<dbReference type="PANTHER" id="PTHR42047:SF1">
    <property type="entry name" value="PROTEIN, PUTATIVE (AFU_ORTHOLOGUE AFUA_6G03560)-RELATED"/>
    <property type="match status" value="1"/>
</dbReference>
<protein>
    <recommendedName>
        <fullName evidence="4">IgE-binding protein</fullName>
    </recommendedName>
</protein>
<dbReference type="EMBL" id="NIDN02000061">
    <property type="protein sequence ID" value="RLL98084.1"/>
    <property type="molecule type" value="Genomic_DNA"/>
</dbReference>
<keyword evidence="1" id="KW-0732">Signal</keyword>